<dbReference type="AlphaFoldDB" id="A0A2A2GHU1"/>
<comment type="caution">
    <text evidence="2">The sequence shown here is derived from an EMBL/GenBank/DDBJ whole genome shotgun (WGS) entry which is preliminary data.</text>
</comment>
<name>A0A2A2GHU1_9RHOB</name>
<protein>
    <submittedName>
        <fullName evidence="2">Sugar ABC transporter permease</fullName>
    </submittedName>
</protein>
<accession>A0A2A2GHU1</accession>
<organism evidence="2 3">
    <name type="scientific">Paracoccus salipaludis</name>
    <dbReference type="NCBI Taxonomy" id="2032623"/>
    <lineage>
        <taxon>Bacteria</taxon>
        <taxon>Pseudomonadati</taxon>
        <taxon>Pseudomonadota</taxon>
        <taxon>Alphaproteobacteria</taxon>
        <taxon>Rhodobacterales</taxon>
        <taxon>Paracoccaceae</taxon>
        <taxon>Paracoccus</taxon>
    </lineage>
</organism>
<dbReference type="Proteomes" id="UP000218023">
    <property type="component" value="Unassembled WGS sequence"/>
</dbReference>
<gene>
    <name evidence="2" type="ORF">CK240_12615</name>
</gene>
<dbReference type="EMBL" id="NSJZ01000012">
    <property type="protein sequence ID" value="PAU96564.1"/>
    <property type="molecule type" value="Genomic_DNA"/>
</dbReference>
<feature type="transmembrane region" description="Helical" evidence="1">
    <location>
        <begin position="54"/>
        <end position="72"/>
    </location>
</feature>
<evidence type="ECO:0000256" key="1">
    <source>
        <dbReference type="SAM" id="Phobius"/>
    </source>
</evidence>
<evidence type="ECO:0000313" key="3">
    <source>
        <dbReference type="Proteomes" id="UP000218023"/>
    </source>
</evidence>
<evidence type="ECO:0000313" key="2">
    <source>
        <dbReference type="EMBL" id="PAU96564.1"/>
    </source>
</evidence>
<keyword evidence="3" id="KW-1185">Reference proteome</keyword>
<feature type="non-terminal residue" evidence="2">
    <location>
        <position position="1"/>
    </location>
</feature>
<keyword evidence="1" id="KW-1133">Transmembrane helix</keyword>
<keyword evidence="1" id="KW-0812">Transmembrane</keyword>
<sequence length="82" mass="9610">LSRPLFLMSGIFYTYELMPKVVQDVLWWNPVLHLVGLMRRGIYVVYPADYVSESYVIAVSLLTLVSGLLLMWRRYRDLLELG</sequence>
<proteinExistence type="predicted"/>
<keyword evidence="1" id="KW-0472">Membrane</keyword>
<reference evidence="2 3" key="1">
    <citation type="submission" date="2017-09" db="EMBL/GenBank/DDBJ databases">
        <title>Paracoccus alkalisoli sp. nov., isolated from saline alkaline soil.</title>
        <authorList>
            <person name="Dong X."/>
            <person name="Zhang G."/>
        </authorList>
    </citation>
    <scope>NUCLEOTIDE SEQUENCE [LARGE SCALE GENOMIC DNA]</scope>
    <source>
        <strain evidence="2 3">WN007</strain>
    </source>
</reference>